<feature type="transmembrane region" description="Helical" evidence="1">
    <location>
        <begin position="144"/>
        <end position="164"/>
    </location>
</feature>
<proteinExistence type="predicted"/>
<keyword evidence="1" id="KW-1133">Transmembrane helix</keyword>
<name>A0ABP1NAT8_XYLVO</name>
<gene>
    <name evidence="3" type="ORF">XYLVIOL_LOCUS3072</name>
</gene>
<dbReference type="PANTHER" id="PTHR21879:SF17">
    <property type="entry name" value="LD24139P"/>
    <property type="match status" value="1"/>
</dbReference>
<dbReference type="Proteomes" id="UP001642520">
    <property type="component" value="Unassembled WGS sequence"/>
</dbReference>
<evidence type="ECO:0000313" key="4">
    <source>
        <dbReference type="Proteomes" id="UP001642520"/>
    </source>
</evidence>
<keyword evidence="1" id="KW-0472">Membrane</keyword>
<dbReference type="PANTHER" id="PTHR21879">
    <property type="entry name" value="FI03362P-RELATED-RELATED"/>
    <property type="match status" value="1"/>
</dbReference>
<keyword evidence="1" id="KW-0812">Transmembrane</keyword>
<feature type="transmembrane region" description="Helical" evidence="1">
    <location>
        <begin position="170"/>
        <end position="190"/>
    </location>
</feature>
<dbReference type="Pfam" id="PF07898">
    <property type="entry name" value="DUF1676"/>
    <property type="match status" value="1"/>
</dbReference>
<feature type="signal peptide" evidence="2">
    <location>
        <begin position="1"/>
        <end position="16"/>
    </location>
</feature>
<organism evidence="3 4">
    <name type="scientific">Xylocopa violacea</name>
    <name type="common">Violet carpenter bee</name>
    <name type="synonym">Apis violacea</name>
    <dbReference type="NCBI Taxonomy" id="135666"/>
    <lineage>
        <taxon>Eukaryota</taxon>
        <taxon>Metazoa</taxon>
        <taxon>Ecdysozoa</taxon>
        <taxon>Arthropoda</taxon>
        <taxon>Hexapoda</taxon>
        <taxon>Insecta</taxon>
        <taxon>Pterygota</taxon>
        <taxon>Neoptera</taxon>
        <taxon>Endopterygota</taxon>
        <taxon>Hymenoptera</taxon>
        <taxon>Apocrita</taxon>
        <taxon>Aculeata</taxon>
        <taxon>Apoidea</taxon>
        <taxon>Anthophila</taxon>
        <taxon>Apidae</taxon>
        <taxon>Xylocopa</taxon>
        <taxon>Xylocopa</taxon>
    </lineage>
</organism>
<accession>A0ABP1NAT8</accession>
<evidence type="ECO:0000256" key="2">
    <source>
        <dbReference type="SAM" id="SignalP"/>
    </source>
</evidence>
<keyword evidence="2" id="KW-0732">Signal</keyword>
<feature type="chain" id="PRO_5045627265" description="Osiris 14" evidence="2">
    <location>
        <begin position="17"/>
        <end position="267"/>
    </location>
</feature>
<dbReference type="EMBL" id="CAXAJV020001288">
    <property type="protein sequence ID" value="CAL7938074.1"/>
    <property type="molecule type" value="Genomic_DNA"/>
</dbReference>
<comment type="caution">
    <text evidence="3">The sequence shown here is derived from an EMBL/GenBank/DDBJ whole genome shotgun (WGS) entry which is preliminary data.</text>
</comment>
<reference evidence="3 4" key="1">
    <citation type="submission" date="2024-08" db="EMBL/GenBank/DDBJ databases">
        <authorList>
            <person name="Will J Nash"/>
            <person name="Angela Man"/>
            <person name="Seanna McTaggart"/>
            <person name="Kendall Baker"/>
            <person name="Tom Barker"/>
            <person name="Leah Catchpole"/>
            <person name="Alex Durrant"/>
            <person name="Karim Gharbi"/>
            <person name="Naomi Irish"/>
            <person name="Gemy Kaithakottil"/>
            <person name="Debby Ku"/>
            <person name="Aaliyah Providence"/>
            <person name="Felix Shaw"/>
            <person name="David Swarbreck"/>
            <person name="Chris Watkins"/>
            <person name="Ann M. McCartney"/>
            <person name="Giulio Formenti"/>
            <person name="Alice Mouton"/>
            <person name="Noel Vella"/>
            <person name="Bjorn M von Reumont"/>
            <person name="Adriana Vella"/>
            <person name="Wilfried Haerty"/>
        </authorList>
    </citation>
    <scope>NUCLEOTIDE SEQUENCE [LARGE SCALE GENOMIC DNA]</scope>
</reference>
<dbReference type="InterPro" id="IPR012464">
    <property type="entry name" value="DUF1676"/>
</dbReference>
<protein>
    <recommendedName>
        <fullName evidence="5">Osiris 14</fullName>
    </recommendedName>
</protein>
<evidence type="ECO:0000313" key="3">
    <source>
        <dbReference type="EMBL" id="CAL7938074.1"/>
    </source>
</evidence>
<keyword evidence="4" id="KW-1185">Reference proteome</keyword>
<sequence>MNKLVILGLLAASAMAVPMPDSEDAQLNRDLDCLEREDALFSCVFVKTIGALNRAARSSDIEVIGGVKFVRETPMERSGKELKTEVDIMNELPRDASDRTIKLATMLYESAMYFLKSHSLKLSMPEEGSISRALDEGRAKIKKMALPLIAAAGVKLFALVPIVLGSLGLLVMKALFVGKIALLLAGVLAFQRLFGSSSGSSATNFFSKNVQPSTGWIDSANQGWSANSAAGAQSQGYYKRSFDVQNGKLDAHMMAYSAQAPIANEAP</sequence>
<evidence type="ECO:0008006" key="5">
    <source>
        <dbReference type="Google" id="ProtNLM"/>
    </source>
</evidence>
<evidence type="ECO:0000256" key="1">
    <source>
        <dbReference type="SAM" id="Phobius"/>
    </source>
</evidence>